<dbReference type="InterPro" id="IPR036249">
    <property type="entry name" value="Thioredoxin-like_sf"/>
</dbReference>
<evidence type="ECO:0000256" key="2">
    <source>
        <dbReference type="ARBA" id="ARBA00040895"/>
    </source>
</evidence>
<reference evidence="4" key="1">
    <citation type="journal article" date="2015" name="BMC Genomics">
        <title>Draft genome of a commonly misdiagnosed multidrug resistant pathogen Candida auris.</title>
        <authorList>
            <person name="Chatterjee S."/>
            <person name="Alampalli S.V."/>
            <person name="Nageshan R.K."/>
            <person name="Chettiar S.T."/>
            <person name="Joshi S."/>
            <person name="Tatu U.S."/>
        </authorList>
    </citation>
    <scope>NUCLEOTIDE SEQUENCE [LARGE SCALE GENOMIC DNA]</scope>
    <source>
        <strain evidence="4">6684</strain>
    </source>
</reference>
<comment type="caution">
    <text evidence="3">The sequence shown here is derived from an EMBL/GenBank/DDBJ whole genome shotgun (WGS) entry which is preliminary data.</text>
</comment>
<sequence length="281" mass="31809">MLRIARRFTSRYVDTCPPPAYDTGCTHCGIPEFPPDKQIDFERNLNGTGSDPWKHLLVFLHGYDDFSKMPAKVELTAGSVASELTLLKRMLSPNHPVSVTNALVKGINNRPNDKELIYLYPDNKIVEFDIKHAKLFVEHYLLPEKEEMTEVFNPFSQSTANVMGKQDHSSLFTEKPIESDLVLICGHAQRDIRCGLLAPLLQKEFERVLEREGLSHVVTGLISHVGGHAYAGNVLYFPRDCSKMPIVFYGRVFPEQVQGIVNTTIKQGKIIKELYRGDVHE</sequence>
<proteinExistence type="inferred from homology"/>
<dbReference type="AlphaFoldDB" id="A0A0L0P438"/>
<dbReference type="VEuPathDB" id="FungiDB:QG37_02328"/>
<comment type="similarity">
    <text evidence="1">Belongs to the AIM32 family.</text>
</comment>
<dbReference type="SUPFAM" id="SSF52833">
    <property type="entry name" value="Thioredoxin-like"/>
    <property type="match status" value="1"/>
</dbReference>
<evidence type="ECO:0000256" key="1">
    <source>
        <dbReference type="ARBA" id="ARBA00038208"/>
    </source>
</evidence>
<dbReference type="VEuPathDB" id="FungiDB:CJJ07_004617"/>
<protein>
    <recommendedName>
        <fullName evidence="2">Altered inheritance of mitochondria protein 32</fullName>
    </recommendedName>
</protein>
<dbReference type="PANTHER" id="PTHR31902">
    <property type="entry name" value="ACTIN PATCHES DISTAL PROTEIN 1"/>
    <property type="match status" value="1"/>
</dbReference>
<dbReference type="Pfam" id="PF06999">
    <property type="entry name" value="Suc_Fer-like"/>
    <property type="match status" value="1"/>
</dbReference>
<dbReference type="InterPro" id="IPR009737">
    <property type="entry name" value="Aim32/Apd1-like"/>
</dbReference>
<gene>
    <name evidence="3" type="ORF">QG37_02328</name>
</gene>
<evidence type="ECO:0000313" key="3">
    <source>
        <dbReference type="EMBL" id="KNE00796.1"/>
    </source>
</evidence>
<dbReference type="Proteomes" id="UP000037122">
    <property type="component" value="Unassembled WGS sequence"/>
</dbReference>
<organism evidence="3 4">
    <name type="scientific">Candidozyma auris</name>
    <name type="common">Yeast</name>
    <name type="synonym">Candida auris</name>
    <dbReference type="NCBI Taxonomy" id="498019"/>
    <lineage>
        <taxon>Eukaryota</taxon>
        <taxon>Fungi</taxon>
        <taxon>Dikarya</taxon>
        <taxon>Ascomycota</taxon>
        <taxon>Saccharomycotina</taxon>
        <taxon>Pichiomycetes</taxon>
        <taxon>Metschnikowiaceae</taxon>
        <taxon>Candidozyma</taxon>
    </lineage>
</organism>
<dbReference type="Gene3D" id="3.40.30.10">
    <property type="entry name" value="Glutaredoxin"/>
    <property type="match status" value="1"/>
</dbReference>
<dbReference type="VEuPathDB" id="FungiDB:CJJ09_001264"/>
<dbReference type="PANTHER" id="PTHR31902:SF7">
    <property type="entry name" value="ALTERED INHERITANCE OF MITOCHONDRIA PROTEIN 32"/>
    <property type="match status" value="1"/>
</dbReference>
<accession>A0A0L0P438</accession>
<dbReference type="CDD" id="cd03062">
    <property type="entry name" value="TRX_Fd_Sucrase"/>
    <property type="match status" value="1"/>
</dbReference>
<evidence type="ECO:0000313" key="4">
    <source>
        <dbReference type="Proteomes" id="UP000037122"/>
    </source>
</evidence>
<dbReference type="VEuPathDB" id="FungiDB:B9J08_002833"/>
<dbReference type="EMBL" id="LGST01000017">
    <property type="protein sequence ID" value="KNE00796.1"/>
    <property type="molecule type" value="Genomic_DNA"/>
</dbReference>
<name>A0A0L0P438_CANAR</name>
<dbReference type="VEuPathDB" id="FungiDB:CJI97_002888"/>
<dbReference type="VEuPathDB" id="FungiDB:CJI96_0000671"/>